<evidence type="ECO:0000313" key="2">
    <source>
        <dbReference type="EMBL" id="RKQ37854.1"/>
    </source>
</evidence>
<keyword evidence="3" id="KW-1185">Reference proteome</keyword>
<proteinExistence type="predicted"/>
<reference evidence="2 3" key="1">
    <citation type="journal article" date="2016" name="Int. J. Syst. Evol. Microbiol.">
        <title>Oceanobacillus halophilus sp. nov., a novel moderately halophilic bacterium from a hypersaline lake.</title>
        <authorList>
            <person name="Amoozegar M.A."/>
            <person name="Bagheri M."/>
            <person name="Makhdoumi A."/>
            <person name="Nikou M.M."/>
            <person name="Fazeli S.A.S."/>
            <person name="Schumann P."/>
            <person name="Sproer C."/>
            <person name="Sanchez-Porro C."/>
            <person name="Ventosa A."/>
        </authorList>
    </citation>
    <scope>NUCLEOTIDE SEQUENCE [LARGE SCALE GENOMIC DNA]</scope>
    <source>
        <strain evidence="2 3">DSM 23996</strain>
    </source>
</reference>
<dbReference type="CDD" id="cd01855">
    <property type="entry name" value="YqeH"/>
    <property type="match status" value="1"/>
</dbReference>
<dbReference type="AlphaFoldDB" id="A0A495AEL9"/>
<dbReference type="InterPro" id="IPR048422">
    <property type="entry name" value="NOA1/YqeH-like_C"/>
</dbReference>
<dbReference type="PROSITE" id="PS51721">
    <property type="entry name" value="G_CP"/>
    <property type="match status" value="1"/>
</dbReference>
<dbReference type="PANTHER" id="PTHR46434">
    <property type="entry name" value="GENETIC INTERACTOR OF PROHIBITINS 3, MITOCHONDRIAL"/>
    <property type="match status" value="1"/>
</dbReference>
<dbReference type="Proteomes" id="UP000269301">
    <property type="component" value="Unassembled WGS sequence"/>
</dbReference>
<dbReference type="EMBL" id="RBZP01000001">
    <property type="protein sequence ID" value="RKQ37854.1"/>
    <property type="molecule type" value="Genomic_DNA"/>
</dbReference>
<dbReference type="NCBIfam" id="TIGR03597">
    <property type="entry name" value="GTPase_YqeH"/>
    <property type="match status" value="1"/>
</dbReference>
<name>A0A495AEL9_9BACI</name>
<dbReference type="Pfam" id="PF01926">
    <property type="entry name" value="MMR_HSR1"/>
    <property type="match status" value="1"/>
</dbReference>
<dbReference type="SUPFAM" id="SSF52540">
    <property type="entry name" value="P-loop containing nucleoside triphosphate hydrolases"/>
    <property type="match status" value="1"/>
</dbReference>
<dbReference type="InterPro" id="IPR050896">
    <property type="entry name" value="Mito_lipid_metab_GTPase"/>
</dbReference>
<gene>
    <name evidence="2" type="primary">yqeH</name>
    <name evidence="2" type="ORF">D8M06_03385</name>
</gene>
<dbReference type="OrthoDB" id="9773841at2"/>
<dbReference type="Gene3D" id="3.40.50.300">
    <property type="entry name" value="P-loop containing nucleotide triphosphate hydrolases"/>
    <property type="match status" value="1"/>
</dbReference>
<comment type="caution">
    <text evidence="2">The sequence shown here is derived from an EMBL/GenBank/DDBJ whole genome shotgun (WGS) entry which is preliminary data.</text>
</comment>
<organism evidence="2 3">
    <name type="scientific">Oceanobacillus halophilus</name>
    <dbReference type="NCBI Taxonomy" id="930130"/>
    <lineage>
        <taxon>Bacteria</taxon>
        <taxon>Bacillati</taxon>
        <taxon>Bacillota</taxon>
        <taxon>Bacilli</taxon>
        <taxon>Bacillales</taxon>
        <taxon>Bacillaceae</taxon>
        <taxon>Oceanobacillus</taxon>
    </lineage>
</organism>
<evidence type="ECO:0000313" key="3">
    <source>
        <dbReference type="Proteomes" id="UP000269301"/>
    </source>
</evidence>
<feature type="domain" description="CP-type G" evidence="1">
    <location>
        <begin position="55"/>
        <end position="222"/>
    </location>
</feature>
<accession>A0A495AEL9</accession>
<dbReference type="PANTHER" id="PTHR46434:SF1">
    <property type="entry name" value="GENETIC INTERACTOR OF PROHIBITINS 3, MITOCHONDRIAL"/>
    <property type="match status" value="1"/>
</dbReference>
<dbReference type="InterPro" id="IPR027417">
    <property type="entry name" value="P-loop_NTPase"/>
</dbReference>
<dbReference type="InterPro" id="IPR006073">
    <property type="entry name" value="GTP-bd"/>
</dbReference>
<dbReference type="InterPro" id="IPR019988">
    <property type="entry name" value="GTP-bd_ribosome_bgen_YqeH"/>
</dbReference>
<dbReference type="GO" id="GO:0005525">
    <property type="term" value="F:GTP binding"/>
    <property type="evidence" value="ECO:0007669"/>
    <property type="project" value="InterPro"/>
</dbReference>
<dbReference type="RefSeq" id="WP_121202927.1">
    <property type="nucleotide sequence ID" value="NZ_RBZP01000001.1"/>
</dbReference>
<protein>
    <submittedName>
        <fullName evidence="2">Ribosome biogenesis GTPase YqeH</fullName>
    </submittedName>
</protein>
<evidence type="ECO:0000259" key="1">
    <source>
        <dbReference type="PROSITE" id="PS51721"/>
    </source>
</evidence>
<dbReference type="Pfam" id="PF21516">
    <property type="entry name" value="YqeH-like_C"/>
    <property type="match status" value="1"/>
</dbReference>
<dbReference type="InterPro" id="IPR030378">
    <property type="entry name" value="G_CP_dom"/>
</dbReference>
<sequence length="366" mass="41141">MDTIYCQGCGIQIQSSDPEKPGYTPKSSLEKENILCKRCFRLKHYNEIQEVSITDDDFLKMVSTIRNANGLVVHLIDIFDVNGSLIKSLPRITGDNPIVLVGNKMDLLPKSTNQRKLVQWLRKQAKDAGIKVLDVFLISSIKGHGIEELSSQIDYYRKQKDVYIVGTTNVGKSTFINRLIKQSTGISEVITTSYFPGTTLGFIEIPLGGNASLIDTPGIVNRQQMSHYISEEDMKLITPKKEIKPRVYQLNSEQTLFFGGLARLDFVKGQKQSFVCYFSNLLPIHRTKLEKADHLYENHLGELLTPPNEKTMETLPEFTESTFKISQEKTDIVFPGLGWVSLSGEEATIRAHSPKGVAISIRKSLI</sequence>